<dbReference type="EMBL" id="JAWNGG020000241">
    <property type="protein sequence ID" value="KAK9295781.1"/>
    <property type="molecule type" value="Genomic_DNA"/>
</dbReference>
<dbReference type="AlphaFoldDB" id="A0AAW0ZG77"/>
<comment type="caution">
    <text evidence="1">The sequence shown here is derived from an EMBL/GenBank/DDBJ whole genome shotgun (WGS) entry which is preliminary data.</text>
</comment>
<keyword evidence="2" id="KW-1185">Reference proteome</keyword>
<sequence>MNGRNCKILIPPARVGFLPSREREPLTCGIAYQLLSPRYCVDGDQPSGGRRCFCLHAT</sequence>
<proteinExistence type="predicted"/>
<organism evidence="1 2">
    <name type="scientific">Tetragonisca angustula</name>
    <dbReference type="NCBI Taxonomy" id="166442"/>
    <lineage>
        <taxon>Eukaryota</taxon>
        <taxon>Metazoa</taxon>
        <taxon>Ecdysozoa</taxon>
        <taxon>Arthropoda</taxon>
        <taxon>Hexapoda</taxon>
        <taxon>Insecta</taxon>
        <taxon>Pterygota</taxon>
        <taxon>Neoptera</taxon>
        <taxon>Endopterygota</taxon>
        <taxon>Hymenoptera</taxon>
        <taxon>Apocrita</taxon>
        <taxon>Aculeata</taxon>
        <taxon>Apoidea</taxon>
        <taxon>Anthophila</taxon>
        <taxon>Apidae</taxon>
        <taxon>Tetragonisca</taxon>
    </lineage>
</organism>
<evidence type="ECO:0000313" key="2">
    <source>
        <dbReference type="Proteomes" id="UP001432146"/>
    </source>
</evidence>
<evidence type="ECO:0000313" key="1">
    <source>
        <dbReference type="EMBL" id="KAK9295781.1"/>
    </source>
</evidence>
<name>A0AAW0ZG77_9HYME</name>
<gene>
    <name evidence="1" type="ORF">QLX08_009996</name>
</gene>
<reference evidence="1 2" key="1">
    <citation type="submission" date="2024-05" db="EMBL/GenBank/DDBJ databases">
        <title>The nuclear and mitochondrial genome assemblies of Tetragonisca angustula (Apidae: Meliponini), a tiny yet remarkable pollinator in the Neotropics.</title>
        <authorList>
            <person name="Ferrari R."/>
            <person name="Ricardo P.C."/>
            <person name="Dias F.C."/>
            <person name="Araujo N.S."/>
            <person name="Soares D.O."/>
            <person name="Zhou Q.-S."/>
            <person name="Zhu C.-D."/>
            <person name="Coutinho L."/>
            <person name="Airas M.C."/>
            <person name="Batista T.M."/>
        </authorList>
    </citation>
    <scope>NUCLEOTIDE SEQUENCE [LARGE SCALE GENOMIC DNA]</scope>
    <source>
        <strain evidence="1">ASF017062</strain>
        <tissue evidence="1">Abdomen</tissue>
    </source>
</reference>
<protein>
    <submittedName>
        <fullName evidence="1">Uncharacterized protein</fullName>
    </submittedName>
</protein>
<dbReference type="Proteomes" id="UP001432146">
    <property type="component" value="Unassembled WGS sequence"/>
</dbReference>
<accession>A0AAW0ZG77</accession>